<evidence type="ECO:0000256" key="1">
    <source>
        <dbReference type="ARBA" id="ARBA00022475"/>
    </source>
</evidence>
<keyword evidence="3" id="KW-0472">Membrane</keyword>
<dbReference type="EMBL" id="CAJVAS010000012">
    <property type="protein sequence ID" value="CAG7629071.1"/>
    <property type="molecule type" value="Genomic_DNA"/>
</dbReference>
<dbReference type="PANTHER" id="PTHR43649:SF33">
    <property type="entry name" value="POLYGALACTURONAN_RHAMNOGALACTURONAN-BINDING PROTEIN YTCQ"/>
    <property type="match status" value="1"/>
</dbReference>
<comment type="caution">
    <text evidence="7">The sequence shown here is derived from an EMBL/GenBank/DDBJ whole genome shotgun (WGS) entry which is preliminary data.</text>
</comment>
<keyword evidence="2 6" id="KW-0732">Signal</keyword>
<sequence length="443" mass="49039">MLNGTRKLTLLLGMSMIGSLVLSGCSGGKTASPGADVKETPRVDAYNNEPVTLKFYSQSAGVLNQSDLDALVTKPVQAKYPNITTQLVTGKLEELITSGEIPDIILSSNPQLINMLQLGLGSDLNEFIKQEKIDMGIFEPETVNTIKGFSDKGEIFGLPFSMNYGLMLYNKDIFDKFAVPYPKDGMTWDEVIKLSRQVTKLQGEAQYVGIDLQTPSILTGPYGLSLVDAKQEKSLLQNEGFKKVLGIYEQNYAIPGSVIPQKKYTYGIDYFLKDQKIAMFPYWLAATTARLPQLQEQGANFSWDLVSFPSFAEKPGVGRQVDFHLAMVTPTSKNKKAAYAVVKTIVSEEAQKTMNRGTRMTVLQAPGLKKEVAVDTKLYDGKNLQGIFKVKPAALPKTTKYDSKIQSFLTDAAKSMAYDKTDINTVLRIADEMANKYMQEEKK</sequence>
<dbReference type="Pfam" id="PF13416">
    <property type="entry name" value="SBP_bac_8"/>
    <property type="match status" value="1"/>
</dbReference>
<protein>
    <recommendedName>
        <fullName evidence="9">Extracellular solute-binding protein</fullName>
    </recommendedName>
</protein>
<evidence type="ECO:0000256" key="5">
    <source>
        <dbReference type="ARBA" id="ARBA00023288"/>
    </source>
</evidence>
<dbReference type="RefSeq" id="WP_218092829.1">
    <property type="nucleotide sequence ID" value="NZ_CAJVAS010000012.1"/>
</dbReference>
<reference evidence="7" key="1">
    <citation type="submission" date="2021-06" db="EMBL/GenBank/DDBJ databases">
        <authorList>
            <person name="Criscuolo A."/>
        </authorList>
    </citation>
    <scope>NUCLEOTIDE SEQUENCE</scope>
    <source>
        <strain evidence="7">CIP111600</strain>
    </source>
</reference>
<dbReference type="InterPro" id="IPR006059">
    <property type="entry name" value="SBP"/>
</dbReference>
<evidence type="ECO:0000256" key="6">
    <source>
        <dbReference type="SAM" id="SignalP"/>
    </source>
</evidence>
<dbReference type="Proteomes" id="UP000693672">
    <property type="component" value="Unassembled WGS sequence"/>
</dbReference>
<dbReference type="PANTHER" id="PTHR43649">
    <property type="entry name" value="ARABINOSE-BINDING PROTEIN-RELATED"/>
    <property type="match status" value="1"/>
</dbReference>
<accession>A0A916K1U8</accession>
<evidence type="ECO:0000256" key="2">
    <source>
        <dbReference type="ARBA" id="ARBA00022729"/>
    </source>
</evidence>
<evidence type="ECO:0000313" key="7">
    <source>
        <dbReference type="EMBL" id="CAG7629071.1"/>
    </source>
</evidence>
<organism evidence="7 8">
    <name type="scientific">Paenibacillus solanacearum</name>
    <dbReference type="NCBI Taxonomy" id="2048548"/>
    <lineage>
        <taxon>Bacteria</taxon>
        <taxon>Bacillati</taxon>
        <taxon>Bacillota</taxon>
        <taxon>Bacilli</taxon>
        <taxon>Bacillales</taxon>
        <taxon>Paenibacillaceae</taxon>
        <taxon>Paenibacillus</taxon>
    </lineage>
</organism>
<proteinExistence type="predicted"/>
<dbReference type="PROSITE" id="PS51257">
    <property type="entry name" value="PROKAR_LIPOPROTEIN"/>
    <property type="match status" value="1"/>
</dbReference>
<keyword evidence="4" id="KW-0564">Palmitate</keyword>
<keyword evidence="5" id="KW-0449">Lipoprotein</keyword>
<evidence type="ECO:0000313" key="8">
    <source>
        <dbReference type="Proteomes" id="UP000693672"/>
    </source>
</evidence>
<evidence type="ECO:0000256" key="4">
    <source>
        <dbReference type="ARBA" id="ARBA00023139"/>
    </source>
</evidence>
<dbReference type="AlphaFoldDB" id="A0A916K1U8"/>
<name>A0A916K1U8_9BACL</name>
<keyword evidence="8" id="KW-1185">Reference proteome</keyword>
<evidence type="ECO:0008006" key="9">
    <source>
        <dbReference type="Google" id="ProtNLM"/>
    </source>
</evidence>
<feature type="chain" id="PRO_5039607081" description="Extracellular solute-binding protein" evidence="6">
    <location>
        <begin position="24"/>
        <end position="443"/>
    </location>
</feature>
<evidence type="ECO:0000256" key="3">
    <source>
        <dbReference type="ARBA" id="ARBA00023136"/>
    </source>
</evidence>
<keyword evidence="1" id="KW-1003">Cell membrane</keyword>
<dbReference type="InterPro" id="IPR050490">
    <property type="entry name" value="Bact_solute-bd_prot1"/>
</dbReference>
<gene>
    <name evidence="7" type="ORF">PAESOLCIP111_03067</name>
</gene>
<feature type="signal peptide" evidence="6">
    <location>
        <begin position="1"/>
        <end position="23"/>
    </location>
</feature>